<dbReference type="Gene3D" id="3.40.1190.10">
    <property type="entry name" value="Mur-like, catalytic domain"/>
    <property type="match status" value="1"/>
</dbReference>
<dbReference type="Pfam" id="PF02875">
    <property type="entry name" value="Mur_ligase_C"/>
    <property type="match status" value="1"/>
</dbReference>
<dbReference type="PANTHER" id="PTHR11136">
    <property type="entry name" value="FOLYLPOLYGLUTAMATE SYNTHASE-RELATED"/>
    <property type="match status" value="1"/>
</dbReference>
<comment type="similarity">
    <text evidence="1">Belongs to the folylpolyglutamate synthase family.</text>
</comment>
<organism evidence="13 14">
    <name type="scientific">Enteractinococcus coprophilus</name>
    <dbReference type="NCBI Taxonomy" id="1027633"/>
    <lineage>
        <taxon>Bacteria</taxon>
        <taxon>Bacillati</taxon>
        <taxon>Actinomycetota</taxon>
        <taxon>Actinomycetes</taxon>
        <taxon>Micrococcales</taxon>
        <taxon>Micrococcaceae</taxon>
    </lineage>
</organism>
<evidence type="ECO:0000256" key="2">
    <source>
        <dbReference type="ARBA" id="ARBA00013025"/>
    </source>
</evidence>
<feature type="region of interest" description="Disordered" evidence="10">
    <location>
        <begin position="473"/>
        <end position="494"/>
    </location>
</feature>
<dbReference type="NCBIfam" id="TIGR01499">
    <property type="entry name" value="folC"/>
    <property type="match status" value="1"/>
</dbReference>
<evidence type="ECO:0000256" key="3">
    <source>
        <dbReference type="ARBA" id="ARBA00022598"/>
    </source>
</evidence>
<evidence type="ECO:0000313" key="14">
    <source>
        <dbReference type="Proteomes" id="UP000319746"/>
    </source>
</evidence>
<dbReference type="RefSeq" id="WP_141865701.1">
    <property type="nucleotide sequence ID" value="NZ_BAABAN010000004.1"/>
</dbReference>
<feature type="domain" description="Mur ligase C-terminal" evidence="11">
    <location>
        <begin position="305"/>
        <end position="420"/>
    </location>
</feature>
<dbReference type="EC" id="6.3.2.17" evidence="2"/>
<keyword evidence="7" id="KW-0460">Magnesium</keyword>
<dbReference type="GO" id="GO:0005524">
    <property type="term" value="F:ATP binding"/>
    <property type="evidence" value="ECO:0007669"/>
    <property type="project" value="UniProtKB-KW"/>
</dbReference>
<dbReference type="Gene3D" id="3.90.190.20">
    <property type="entry name" value="Mur ligase, C-terminal domain"/>
    <property type="match status" value="1"/>
</dbReference>
<keyword evidence="5" id="KW-0547">Nucleotide-binding</keyword>
<comment type="caution">
    <text evidence="13">The sequence shown here is derived from an EMBL/GenBank/DDBJ whole genome shotgun (WGS) entry which is preliminary data.</text>
</comment>
<evidence type="ECO:0000259" key="12">
    <source>
        <dbReference type="Pfam" id="PF08245"/>
    </source>
</evidence>
<dbReference type="GO" id="GO:0008841">
    <property type="term" value="F:dihydrofolate synthase activity"/>
    <property type="evidence" value="ECO:0007669"/>
    <property type="project" value="TreeGrafter"/>
</dbReference>
<dbReference type="InterPro" id="IPR004101">
    <property type="entry name" value="Mur_ligase_C"/>
</dbReference>
<keyword evidence="4" id="KW-0479">Metal-binding</keyword>
<protein>
    <recommendedName>
        <fullName evidence="2">tetrahydrofolate synthase</fullName>
        <ecNumber evidence="2">6.3.2.17</ecNumber>
    </recommendedName>
    <alternativeName>
        <fullName evidence="8">Tetrahydrofolylpolyglutamate synthase</fullName>
    </alternativeName>
</protein>
<dbReference type="PROSITE" id="PS01011">
    <property type="entry name" value="FOLYLPOLYGLU_SYNT_1"/>
    <property type="match status" value="1"/>
</dbReference>
<evidence type="ECO:0000256" key="8">
    <source>
        <dbReference type="ARBA" id="ARBA00030592"/>
    </source>
</evidence>
<evidence type="ECO:0000256" key="7">
    <source>
        <dbReference type="ARBA" id="ARBA00022842"/>
    </source>
</evidence>
<feature type="domain" description="Mur ligase central" evidence="12">
    <location>
        <begin position="48"/>
        <end position="277"/>
    </location>
</feature>
<dbReference type="OrthoDB" id="9809356at2"/>
<evidence type="ECO:0000313" key="13">
    <source>
        <dbReference type="EMBL" id="TQL72518.1"/>
    </source>
</evidence>
<evidence type="ECO:0000256" key="5">
    <source>
        <dbReference type="ARBA" id="ARBA00022741"/>
    </source>
</evidence>
<dbReference type="SUPFAM" id="SSF53623">
    <property type="entry name" value="MurD-like peptide ligases, catalytic domain"/>
    <property type="match status" value="1"/>
</dbReference>
<evidence type="ECO:0000256" key="6">
    <source>
        <dbReference type="ARBA" id="ARBA00022840"/>
    </source>
</evidence>
<dbReference type="AlphaFoldDB" id="A0A543AIV7"/>
<accession>A0A543AIV7</accession>
<evidence type="ECO:0000256" key="10">
    <source>
        <dbReference type="SAM" id="MobiDB-lite"/>
    </source>
</evidence>
<keyword evidence="14" id="KW-1185">Reference proteome</keyword>
<evidence type="ECO:0000256" key="1">
    <source>
        <dbReference type="ARBA" id="ARBA00008276"/>
    </source>
</evidence>
<evidence type="ECO:0000256" key="4">
    <source>
        <dbReference type="ARBA" id="ARBA00022723"/>
    </source>
</evidence>
<dbReference type="PANTHER" id="PTHR11136:SF0">
    <property type="entry name" value="DIHYDROFOLATE SYNTHETASE-RELATED"/>
    <property type="match status" value="1"/>
</dbReference>
<dbReference type="GO" id="GO:0005737">
    <property type="term" value="C:cytoplasm"/>
    <property type="evidence" value="ECO:0007669"/>
    <property type="project" value="TreeGrafter"/>
</dbReference>
<gene>
    <name evidence="13" type="ORF">FB556_1176</name>
</gene>
<dbReference type="InterPro" id="IPR036615">
    <property type="entry name" value="Mur_ligase_C_dom_sf"/>
</dbReference>
<evidence type="ECO:0000256" key="9">
    <source>
        <dbReference type="ARBA" id="ARBA00047493"/>
    </source>
</evidence>
<proteinExistence type="inferred from homology"/>
<keyword evidence="6" id="KW-0067">ATP-binding</keyword>
<dbReference type="Proteomes" id="UP000319746">
    <property type="component" value="Unassembled WGS sequence"/>
</dbReference>
<name>A0A543AIV7_9MICC</name>
<comment type="catalytic activity">
    <reaction evidence="9">
        <text>(6S)-5,6,7,8-tetrahydrofolyl-(gamma-L-Glu)(n) + L-glutamate + ATP = (6S)-5,6,7,8-tetrahydrofolyl-(gamma-L-Glu)(n+1) + ADP + phosphate + H(+)</text>
        <dbReference type="Rhea" id="RHEA:10580"/>
        <dbReference type="Rhea" id="RHEA-COMP:14738"/>
        <dbReference type="Rhea" id="RHEA-COMP:14740"/>
        <dbReference type="ChEBI" id="CHEBI:15378"/>
        <dbReference type="ChEBI" id="CHEBI:29985"/>
        <dbReference type="ChEBI" id="CHEBI:30616"/>
        <dbReference type="ChEBI" id="CHEBI:43474"/>
        <dbReference type="ChEBI" id="CHEBI:141005"/>
        <dbReference type="ChEBI" id="CHEBI:456216"/>
        <dbReference type="EC" id="6.3.2.17"/>
    </reaction>
</comment>
<keyword evidence="3" id="KW-0436">Ligase</keyword>
<dbReference type="InterPro" id="IPR036565">
    <property type="entry name" value="Mur-like_cat_sf"/>
</dbReference>
<dbReference type="GO" id="GO:0046872">
    <property type="term" value="F:metal ion binding"/>
    <property type="evidence" value="ECO:0007669"/>
    <property type="project" value="UniProtKB-KW"/>
</dbReference>
<feature type="compositionally biased region" description="Acidic residues" evidence="10">
    <location>
        <begin position="483"/>
        <end position="494"/>
    </location>
</feature>
<dbReference type="InterPro" id="IPR013221">
    <property type="entry name" value="Mur_ligase_cen"/>
</dbReference>
<dbReference type="GO" id="GO:0004326">
    <property type="term" value="F:tetrahydrofolylpolyglutamate synthase activity"/>
    <property type="evidence" value="ECO:0007669"/>
    <property type="project" value="UniProtKB-EC"/>
</dbReference>
<sequence length="494" mass="52620">MFETAEQVYVHLLSRAPENKMEPRMQPMFDIMALLGDPQHSAPVIHLTGTNGKTTTARIIEQVLIAHGLRTGRYTSPHLVKVTERITLDGEPVDDATFVRVFNEIAPLLDIVDAKLEAAGEQKLTYFETVTALGYAIFADAPVDVMVVEVGLGGITDATNVADAQVSVVTPISVDHADLLGDTPGAIAVEKSGIIKDNGYLISAAQDPEAAQVLLEAARAKHVNFKFENIEFGVTHRSVAVGGQQVSIKGLAADYNDLFLPLHGAHQVQNLAVAIAALEAFLGAGEQPLNRDILQDGLSMVTSPGRLELLRTNPSLVIDAAHNPQGIEATAATMRETFNFSSLGLVVGILDDKDTLGILTALFDHFGDDVEHVAITKSNSPRAIGAEELTEIALDAGWDEDQLFTTDSVVDAIAWTVQGVRDIEARVQEAGRTLTAGTGGAGVLVTGSITLVGQVRGLLGPDATTTDASVEVEGHDDFSDFFAQDDQEEDDDES</sequence>
<dbReference type="SUPFAM" id="SSF53244">
    <property type="entry name" value="MurD-like peptide ligases, peptide-binding domain"/>
    <property type="match status" value="1"/>
</dbReference>
<evidence type="ECO:0000259" key="11">
    <source>
        <dbReference type="Pfam" id="PF02875"/>
    </source>
</evidence>
<dbReference type="Pfam" id="PF08245">
    <property type="entry name" value="Mur_ligase_M"/>
    <property type="match status" value="1"/>
</dbReference>
<dbReference type="InterPro" id="IPR001645">
    <property type="entry name" value="Folylpolyglutamate_synth"/>
</dbReference>
<dbReference type="InterPro" id="IPR018109">
    <property type="entry name" value="Folylpolyglutamate_synth_CS"/>
</dbReference>
<reference evidence="13 14" key="1">
    <citation type="submission" date="2019-06" db="EMBL/GenBank/DDBJ databases">
        <title>Sequencing the genomes of 1000 actinobacteria strains.</title>
        <authorList>
            <person name="Klenk H.-P."/>
        </authorList>
    </citation>
    <scope>NUCLEOTIDE SEQUENCE [LARGE SCALE GENOMIC DNA]</scope>
    <source>
        <strain evidence="13 14">DSM 24083</strain>
    </source>
</reference>
<dbReference type="EMBL" id="VFOU01000002">
    <property type="protein sequence ID" value="TQL72518.1"/>
    <property type="molecule type" value="Genomic_DNA"/>
</dbReference>